<feature type="domain" description="Saccharopine dehydrogenase NADP binding" evidence="1">
    <location>
        <begin position="6"/>
        <end position="97"/>
    </location>
</feature>
<dbReference type="InterPro" id="IPR036291">
    <property type="entry name" value="NAD(P)-bd_dom_sf"/>
</dbReference>
<proteinExistence type="predicted"/>
<dbReference type="EMBL" id="JBBMEK010000054">
    <property type="protein sequence ID" value="MEQ2364678.1"/>
    <property type="molecule type" value="Genomic_DNA"/>
</dbReference>
<evidence type="ECO:0000259" key="1">
    <source>
        <dbReference type="Pfam" id="PF03435"/>
    </source>
</evidence>
<evidence type="ECO:0000313" key="3">
    <source>
        <dbReference type="Proteomes" id="UP001469749"/>
    </source>
</evidence>
<dbReference type="Gene3D" id="3.40.50.720">
    <property type="entry name" value="NAD(P)-binding Rossmann-like Domain"/>
    <property type="match status" value="1"/>
</dbReference>
<dbReference type="SUPFAM" id="SSF51735">
    <property type="entry name" value="NAD(P)-binding Rossmann-fold domains"/>
    <property type="match status" value="1"/>
</dbReference>
<name>A0ABV1B401_9FIRM</name>
<organism evidence="2 3">
    <name type="scientific">Coprococcus intestinihominis</name>
    <dbReference type="NCBI Taxonomy" id="3133154"/>
    <lineage>
        <taxon>Bacteria</taxon>
        <taxon>Bacillati</taxon>
        <taxon>Bacillota</taxon>
        <taxon>Clostridia</taxon>
        <taxon>Lachnospirales</taxon>
        <taxon>Lachnospiraceae</taxon>
        <taxon>Coprococcus</taxon>
    </lineage>
</organism>
<dbReference type="RefSeq" id="WP_349084620.1">
    <property type="nucleotide sequence ID" value="NZ_JBBMEK010000054.1"/>
</dbReference>
<dbReference type="Proteomes" id="UP001469749">
    <property type="component" value="Unassembled WGS sequence"/>
</dbReference>
<evidence type="ECO:0000313" key="2">
    <source>
        <dbReference type="EMBL" id="MEQ2364678.1"/>
    </source>
</evidence>
<protein>
    <submittedName>
        <fullName evidence="2">Saccharopine dehydrogenase NADP-binding domain-containing protein</fullName>
    </submittedName>
</protein>
<dbReference type="PANTHER" id="PTHR43781:SF1">
    <property type="entry name" value="SACCHAROPINE DEHYDROGENASE"/>
    <property type="match status" value="1"/>
</dbReference>
<dbReference type="InterPro" id="IPR005097">
    <property type="entry name" value="Sacchrp_dh_NADP-bd"/>
</dbReference>
<keyword evidence="3" id="KW-1185">Reference proteome</keyword>
<gene>
    <name evidence="2" type="ORF">WMO25_06145</name>
</gene>
<sequence length="362" mass="40859">MNDGKIGIIGFSGMVGKAAYTALKRKYQIRCGQRHCPSEFQEESNVEFQKVNIFAEESLRDFCRGCDVIINCAGSSYQVGDIIANICNQLKISYVDAFGINLIENGLKEVQNSCVLGAGCFPGLSGILPLWVHDKFFDISEKMWLVSGGEEKYSFGACADMLLSSIHGFGWNGKYYLNDAIVKESQENIIEIVLKNEFPKGYVFNPYMNLETKSVAKKLRLKEAHWYNAVANKNLLGILQKSCVDLIKNEPLEEVVKKMIYYSNGEEQVLPWYIMAIVMEGIKDNIKQRVKIVIQSRGSYEISGNISAIIAEEILKGSIQPGVKWTWEVLNPKITMEKLIKNQTIEMYSFIDSFDELEEGIV</sequence>
<dbReference type="PANTHER" id="PTHR43781">
    <property type="entry name" value="SACCHAROPINE DEHYDROGENASE"/>
    <property type="match status" value="1"/>
</dbReference>
<dbReference type="Pfam" id="PF03435">
    <property type="entry name" value="Sacchrp_dh_NADP"/>
    <property type="match status" value="1"/>
</dbReference>
<accession>A0ABV1B401</accession>
<comment type="caution">
    <text evidence="2">The sequence shown here is derived from an EMBL/GenBank/DDBJ whole genome shotgun (WGS) entry which is preliminary data.</text>
</comment>
<reference evidence="2 3" key="1">
    <citation type="submission" date="2024-03" db="EMBL/GenBank/DDBJ databases">
        <title>Human intestinal bacterial collection.</title>
        <authorList>
            <person name="Pauvert C."/>
            <person name="Hitch T.C.A."/>
            <person name="Clavel T."/>
        </authorList>
    </citation>
    <scope>NUCLEOTIDE SEQUENCE [LARGE SCALE GENOMIC DNA]</scope>
    <source>
        <strain evidence="2 3">CLA-AA-H190</strain>
    </source>
</reference>